<dbReference type="Proteomes" id="UP000826513">
    <property type="component" value="Plasmid unnamed2"/>
</dbReference>
<evidence type="ECO:0000256" key="4">
    <source>
        <dbReference type="ARBA" id="ARBA00022989"/>
    </source>
</evidence>
<keyword evidence="4 6" id="KW-1133">Transmembrane helix</keyword>
<evidence type="ECO:0000256" key="2">
    <source>
        <dbReference type="ARBA" id="ARBA00007802"/>
    </source>
</evidence>
<sequence>MAIATEIVSSFVEPLEQFIDQGAGNLASALEGPLTTGAVLYIVIFGIMILLGYVRSPISDFVINVIKISILVALVTQVSNYNQYVTDLFFTQIPDGLSTAIGSVSPGAVNPEQIKSGAGFDAIIDRAIIMGEEIASEGSWNDIYPYIVSAVFTVVALLVAMILLAIYLFAKVASALVLVLGPLFIAMLLFRSTQTLFSSWLAAVLNFVLLQILTVALLTLLISLINSNIQSASGQNPGMQMVYAWRMAGLFALSLYLGLQLPEIAARMSGGGLALGGGLSRAAIDGLKKIPGAGGAAARVGGAITKAGGK</sequence>
<keyword evidence="5 6" id="KW-0472">Membrane</keyword>
<gene>
    <name evidence="7" type="ORF">J5285_25880</name>
</gene>
<keyword evidence="8" id="KW-1185">Reference proteome</keyword>
<dbReference type="RefSeq" id="WP_174051848.1">
    <property type="nucleotide sequence ID" value="NZ_CP072171.1"/>
</dbReference>
<reference evidence="7 8" key="1">
    <citation type="submission" date="2021-03" db="EMBL/GenBank/DDBJ databases">
        <title>Rapid diversification of plasmids in a genus of pathogenic and nitrogen fixing bacteria.</title>
        <authorList>
            <person name="Weisberg A.J."/>
            <person name="Miller M."/>
            <person name="Ream W."/>
            <person name="Grunwald N.J."/>
            <person name="Chang J.H."/>
        </authorList>
    </citation>
    <scope>NUCLEOTIDE SEQUENCE [LARGE SCALE GENOMIC DNA]</scope>
    <source>
        <strain evidence="7 8">AF3.44</strain>
        <plasmid evidence="7 8">unnamed2</plasmid>
    </source>
</reference>
<feature type="transmembrane region" description="Helical" evidence="6">
    <location>
        <begin position="34"/>
        <end position="54"/>
    </location>
</feature>
<comment type="similarity">
    <text evidence="2">Belongs to the TrbL/VirB6 family.</text>
</comment>
<evidence type="ECO:0000313" key="8">
    <source>
        <dbReference type="Proteomes" id="UP000826513"/>
    </source>
</evidence>
<evidence type="ECO:0000256" key="6">
    <source>
        <dbReference type="SAM" id="Phobius"/>
    </source>
</evidence>
<evidence type="ECO:0000256" key="5">
    <source>
        <dbReference type="ARBA" id="ARBA00023136"/>
    </source>
</evidence>
<accession>A0ABX8TC79</accession>
<keyword evidence="3 6" id="KW-0812">Transmembrane</keyword>
<feature type="transmembrane region" description="Helical" evidence="6">
    <location>
        <begin position="61"/>
        <end position="79"/>
    </location>
</feature>
<feature type="transmembrane region" description="Helical" evidence="6">
    <location>
        <begin position="199"/>
        <end position="222"/>
    </location>
</feature>
<organism evidence="7 8">
    <name type="scientific">Agrobacterium larrymoorei</name>
    <dbReference type="NCBI Taxonomy" id="160699"/>
    <lineage>
        <taxon>Bacteria</taxon>
        <taxon>Pseudomonadati</taxon>
        <taxon>Pseudomonadota</taxon>
        <taxon>Alphaproteobacteria</taxon>
        <taxon>Hyphomicrobiales</taxon>
        <taxon>Rhizobiaceae</taxon>
        <taxon>Rhizobium/Agrobacterium group</taxon>
        <taxon>Agrobacterium</taxon>
    </lineage>
</organism>
<protein>
    <submittedName>
        <fullName evidence="7">Type IV secretion system protein</fullName>
    </submittedName>
</protein>
<dbReference type="InterPro" id="IPR007688">
    <property type="entry name" value="Conjugal_tfr_TrbL/VirB6"/>
</dbReference>
<feature type="transmembrane region" description="Helical" evidence="6">
    <location>
        <begin position="143"/>
        <end position="168"/>
    </location>
</feature>
<dbReference type="Pfam" id="PF04610">
    <property type="entry name" value="TrbL"/>
    <property type="match status" value="1"/>
</dbReference>
<geneLocation type="plasmid" evidence="7 8">
    <name>unnamed2</name>
</geneLocation>
<evidence type="ECO:0000256" key="1">
    <source>
        <dbReference type="ARBA" id="ARBA00004141"/>
    </source>
</evidence>
<feature type="transmembrane region" description="Helical" evidence="6">
    <location>
        <begin position="175"/>
        <end position="193"/>
    </location>
</feature>
<keyword evidence="7" id="KW-0614">Plasmid</keyword>
<evidence type="ECO:0000256" key="3">
    <source>
        <dbReference type="ARBA" id="ARBA00022692"/>
    </source>
</evidence>
<feature type="transmembrane region" description="Helical" evidence="6">
    <location>
        <begin position="243"/>
        <end position="259"/>
    </location>
</feature>
<comment type="subcellular location">
    <subcellularLocation>
        <location evidence="1">Membrane</location>
        <topology evidence="1">Multi-pass membrane protein</topology>
    </subcellularLocation>
</comment>
<name>A0ABX8TC79_9HYPH</name>
<proteinExistence type="inferred from homology"/>
<dbReference type="EMBL" id="CP072171">
    <property type="protein sequence ID" value="QYA10859.1"/>
    <property type="molecule type" value="Genomic_DNA"/>
</dbReference>
<evidence type="ECO:0000313" key="7">
    <source>
        <dbReference type="EMBL" id="QYA10859.1"/>
    </source>
</evidence>